<feature type="region of interest" description="Disordered" evidence="2">
    <location>
        <begin position="119"/>
        <end position="157"/>
    </location>
</feature>
<feature type="domain" description="Amidase" evidence="3">
    <location>
        <begin position="25"/>
        <end position="445"/>
    </location>
</feature>
<dbReference type="InterPro" id="IPR023631">
    <property type="entry name" value="Amidase_dom"/>
</dbReference>
<dbReference type="Proteomes" id="UP001438953">
    <property type="component" value="Unassembled WGS sequence"/>
</dbReference>
<keyword evidence="5" id="KW-1185">Reference proteome</keyword>
<organism evidence="4 5">
    <name type="scientific">Thioclava kandeliae</name>
    <dbReference type="NCBI Taxonomy" id="3070818"/>
    <lineage>
        <taxon>Bacteria</taxon>
        <taxon>Pseudomonadati</taxon>
        <taxon>Pseudomonadota</taxon>
        <taxon>Alphaproteobacteria</taxon>
        <taxon>Rhodobacterales</taxon>
        <taxon>Paracoccaceae</taxon>
        <taxon>Thioclava</taxon>
    </lineage>
</organism>
<dbReference type="Gene3D" id="3.90.1300.10">
    <property type="entry name" value="Amidase signature (AS) domain"/>
    <property type="match status" value="1"/>
</dbReference>
<dbReference type="Pfam" id="PF01425">
    <property type="entry name" value="Amidase"/>
    <property type="match status" value="1"/>
</dbReference>
<evidence type="ECO:0000256" key="1">
    <source>
        <dbReference type="ARBA" id="ARBA00009199"/>
    </source>
</evidence>
<evidence type="ECO:0000313" key="5">
    <source>
        <dbReference type="Proteomes" id="UP001438953"/>
    </source>
</evidence>
<dbReference type="InterPro" id="IPR036928">
    <property type="entry name" value="AS_sf"/>
</dbReference>
<dbReference type="PROSITE" id="PS00571">
    <property type="entry name" value="AMIDASES"/>
    <property type="match status" value="1"/>
</dbReference>
<evidence type="ECO:0000256" key="2">
    <source>
        <dbReference type="SAM" id="MobiDB-lite"/>
    </source>
</evidence>
<comment type="caution">
    <text evidence="4">The sequence shown here is derived from an EMBL/GenBank/DDBJ whole genome shotgun (WGS) entry which is preliminary data.</text>
</comment>
<dbReference type="PANTHER" id="PTHR11895">
    <property type="entry name" value="TRANSAMIDASE"/>
    <property type="match status" value="1"/>
</dbReference>
<accession>A0ABV1SJ98</accession>
<dbReference type="InterPro" id="IPR020556">
    <property type="entry name" value="Amidase_CS"/>
</dbReference>
<evidence type="ECO:0000313" key="4">
    <source>
        <dbReference type="EMBL" id="MER5172972.1"/>
    </source>
</evidence>
<dbReference type="InterPro" id="IPR000120">
    <property type="entry name" value="Amidase"/>
</dbReference>
<dbReference type="EMBL" id="JAYWLC010000013">
    <property type="protein sequence ID" value="MER5172972.1"/>
    <property type="molecule type" value="Genomic_DNA"/>
</dbReference>
<dbReference type="SUPFAM" id="SSF75304">
    <property type="entry name" value="Amidase signature (AS) enzymes"/>
    <property type="match status" value="1"/>
</dbReference>
<sequence length="460" mass="48193">MTDIADLSAVAQARAIAAREISPVEAVQAAFDRIEARAELNAFVTLCPERALAEARAAEARIAKGAARPLEGVPFSVKDLIATEGVRTTQGSKIFSQNVPKEDGVSVARARGAGGILIGKTTTPEFGHKPEATSPLSGRTLHPTHPDRTPGASSSGSAVAVAAGMGPLSIGSDGGGSIRIPAACCGIVGLKPTLGMIPHLSLPDLFGANSYVGPMARDVEDTALFFETMAGFDPRDPWGQGALPVVKPFAGFKGLRVGWLPNGGAQVEPETAAATRAAIDAMAREGAEIEEIEIDLRAVEPAFLTVLRSGLSARMGAHVARHGNDMDPSLLVRIIEGRDLSAFDMSQASFERTRTFNALQEVLARCDVIVSPVLTAPAIPITVDSSGDVEIAGNRGPIRGAWYPFTYPLNLTGHPAISMPCGRTASGLPIGLQIMGPWYQDRFLLQLAAQVETLLAVSRV</sequence>
<protein>
    <submittedName>
        <fullName evidence="4">Amidase</fullName>
    </submittedName>
</protein>
<comment type="similarity">
    <text evidence="1">Belongs to the amidase family.</text>
</comment>
<dbReference type="RefSeq" id="WP_339115582.1">
    <property type="nucleotide sequence ID" value="NZ_JAYWLC010000013.1"/>
</dbReference>
<gene>
    <name evidence="4" type="ORF">VSX56_14430</name>
</gene>
<dbReference type="PANTHER" id="PTHR11895:SF7">
    <property type="entry name" value="GLUTAMYL-TRNA(GLN) AMIDOTRANSFERASE SUBUNIT A, MITOCHONDRIAL"/>
    <property type="match status" value="1"/>
</dbReference>
<evidence type="ECO:0000259" key="3">
    <source>
        <dbReference type="Pfam" id="PF01425"/>
    </source>
</evidence>
<name>A0ABV1SJ98_9RHOB</name>
<proteinExistence type="inferred from homology"/>
<reference evidence="4 5" key="1">
    <citation type="submission" date="2024-06" db="EMBL/GenBank/DDBJ databases">
        <title>Thioclava kandeliae sp. nov. from a rhizosphere soil sample of Kandelia candel in a mangrove.</title>
        <authorList>
            <person name="Mu T."/>
        </authorList>
    </citation>
    <scope>NUCLEOTIDE SEQUENCE [LARGE SCALE GENOMIC DNA]</scope>
    <source>
        <strain evidence="4 5">CPCC 100088</strain>
    </source>
</reference>